<dbReference type="eggNOG" id="arCOG02133">
    <property type="taxonomic scope" value="Archaea"/>
</dbReference>
<dbReference type="InterPro" id="IPR003220">
    <property type="entry name" value="InsA_N_dom_Znf"/>
</dbReference>
<dbReference type="HOGENOM" id="CLU_076276_1_3_2"/>
<dbReference type="InterPro" id="IPR009057">
    <property type="entry name" value="Homeodomain-like_sf"/>
</dbReference>
<evidence type="ECO:0000313" key="3">
    <source>
        <dbReference type="Proteomes" id="UP000003980"/>
    </source>
</evidence>
<dbReference type="Gene3D" id="1.10.10.10">
    <property type="entry name" value="Winged helix-like DNA-binding domain superfamily/Winged helix DNA-binding domain"/>
    <property type="match status" value="1"/>
</dbReference>
<dbReference type="PANTHER" id="PTHR33293">
    <property type="entry name" value="INSERTION ELEMENT IS1 1 PROTEIN INSB-RELATED"/>
    <property type="match status" value="1"/>
</dbReference>
<name>H2C6E2_9CREN</name>
<organism evidence="2 3">
    <name type="scientific">Metallosphaera yellowstonensis MK1</name>
    <dbReference type="NCBI Taxonomy" id="671065"/>
    <lineage>
        <taxon>Archaea</taxon>
        <taxon>Thermoproteota</taxon>
        <taxon>Thermoprotei</taxon>
        <taxon>Sulfolobales</taxon>
        <taxon>Sulfolobaceae</taxon>
        <taxon>Metallosphaera</taxon>
    </lineage>
</organism>
<protein>
    <submittedName>
        <fullName evidence="2">Transposase</fullName>
    </submittedName>
</protein>
<proteinExistence type="predicted"/>
<dbReference type="PANTHER" id="PTHR33293:SF1">
    <property type="entry name" value="INSERTION ELEMENT IS1 1 PROTEIN INSB-RELATED"/>
    <property type="match status" value="1"/>
</dbReference>
<keyword evidence="3" id="KW-1185">Reference proteome</keyword>
<dbReference type="Pfam" id="PF13384">
    <property type="entry name" value="HTH_23"/>
    <property type="match status" value="1"/>
</dbReference>
<dbReference type="Pfam" id="PF03811">
    <property type="entry name" value="Zn_ribbon_InsA"/>
    <property type="match status" value="1"/>
</dbReference>
<evidence type="ECO:0000313" key="2">
    <source>
        <dbReference type="EMBL" id="EHP69369.1"/>
    </source>
</evidence>
<sequence length="97" mass="10986">MGRKPVIRRDISCPSCGSHHVVKSGKSAGRQKYLCRDCGKYFLGDASYYHHSRKLREEALKMYANGMSMRAVSRVLNVPLGTVFTWIKRYGGKGMRS</sequence>
<reference evidence="2 3" key="1">
    <citation type="submission" date="2012-01" db="EMBL/GenBank/DDBJ databases">
        <title>Improved High-Quality Draft sequence of Metallosphaera yellowstonensis MK1.</title>
        <authorList>
            <consortium name="US DOE Joint Genome Institute"/>
            <person name="Lucas S."/>
            <person name="Han J."/>
            <person name="Cheng J.-F."/>
            <person name="Goodwin L."/>
            <person name="Pitluck S."/>
            <person name="Peters L."/>
            <person name="Teshima H."/>
            <person name="Detter J.C."/>
            <person name="Han C."/>
            <person name="Tapia R."/>
            <person name="Land M."/>
            <person name="Hauser L."/>
            <person name="Kyrpides N."/>
            <person name="Kozubal M."/>
            <person name="Macur R.E."/>
            <person name="Jay Z."/>
            <person name="Inskeep W."/>
            <person name="Woyke T."/>
        </authorList>
    </citation>
    <scope>NUCLEOTIDE SEQUENCE [LARGE SCALE GENOMIC DNA]</scope>
    <source>
        <strain evidence="2 3">MK1</strain>
    </source>
</reference>
<evidence type="ECO:0000259" key="1">
    <source>
        <dbReference type="Pfam" id="PF03811"/>
    </source>
</evidence>
<dbReference type="STRING" id="671065.MetMK1DRAFT_00021200"/>
<feature type="domain" description="InsA N-terminal zinc ribbon" evidence="1">
    <location>
        <begin position="11"/>
        <end position="38"/>
    </location>
</feature>
<dbReference type="SUPFAM" id="SSF46689">
    <property type="entry name" value="Homeodomain-like"/>
    <property type="match status" value="1"/>
</dbReference>
<dbReference type="InterPro" id="IPR051354">
    <property type="entry name" value="Transposase_27_IS1"/>
</dbReference>
<gene>
    <name evidence="2" type="ORF">MetMK1DRAFT_00021200</name>
</gene>
<accession>H2C6E2</accession>
<dbReference type="InterPro" id="IPR036388">
    <property type="entry name" value="WH-like_DNA-bd_sf"/>
</dbReference>
<dbReference type="Proteomes" id="UP000003980">
    <property type="component" value="Unassembled WGS sequence"/>
</dbReference>
<dbReference type="GO" id="GO:0006313">
    <property type="term" value="P:DNA transposition"/>
    <property type="evidence" value="ECO:0007669"/>
    <property type="project" value="InterPro"/>
</dbReference>
<dbReference type="EMBL" id="JH597768">
    <property type="protein sequence ID" value="EHP69369.1"/>
    <property type="molecule type" value="Genomic_DNA"/>
</dbReference>
<dbReference type="AlphaFoldDB" id="H2C6E2"/>